<evidence type="ECO:0000313" key="12">
    <source>
        <dbReference type="Proteomes" id="UP000268870"/>
    </source>
</evidence>
<dbReference type="PANTHER" id="PTHR43078">
    <property type="entry name" value="UDP-GLUCURONIC ACID DECARBOXYLASE-RELATED"/>
    <property type="match status" value="1"/>
</dbReference>
<comment type="cofactor">
    <cofactor evidence="1">
        <name>NAD(+)</name>
        <dbReference type="ChEBI" id="CHEBI:57540"/>
    </cofactor>
</comment>
<dbReference type="SUPFAM" id="SSF51735">
    <property type="entry name" value="NAD(P)-binding Rossmann-fold domains"/>
    <property type="match status" value="1"/>
</dbReference>
<evidence type="ECO:0000256" key="3">
    <source>
        <dbReference type="ARBA" id="ARBA00023027"/>
    </source>
</evidence>
<reference evidence="8 11" key="2">
    <citation type="journal article" date="2016" name="Sci. Rep.">
        <title>Serotype IV Streptococcus agalactiae ST-452 has arisen from large genomic recombination events between CC23 and the hypervirulent CC17 lineages.</title>
        <authorList>
            <person name="Campisi E."/>
            <person name="Rinaudo C.D."/>
            <person name="Donati C."/>
            <person name="Barucco M."/>
            <person name="Torricelli G."/>
            <person name="Edwards M.S."/>
            <person name="Baker C.J."/>
            <person name="Margarit I."/>
            <person name="Rosini R."/>
        </authorList>
    </citation>
    <scope>NUCLEOTIDE SEQUENCE [LARGE SCALE GENOMIC DNA]</scope>
    <source>
        <strain evidence="8 11">CZ-PW-140</strain>
    </source>
</reference>
<dbReference type="InterPro" id="IPR044516">
    <property type="entry name" value="UXS-like"/>
</dbReference>
<dbReference type="GO" id="GO:0008460">
    <property type="term" value="F:dTDP-glucose 4,6-dehydratase activity"/>
    <property type="evidence" value="ECO:0007669"/>
    <property type="project" value="UniProtKB-EC"/>
</dbReference>
<dbReference type="PANTHER" id="PTHR43078:SF7">
    <property type="entry name" value="UDP-GLUCURONATE DECARBOXYLASE"/>
    <property type="match status" value="1"/>
</dbReference>
<dbReference type="KEGG" id="sage:EN72_07850"/>
<evidence type="ECO:0000256" key="4">
    <source>
        <dbReference type="ARBA" id="ARBA00023239"/>
    </source>
</evidence>
<dbReference type="GeneID" id="66886294"/>
<dbReference type="RefSeq" id="WP_000972791.1">
    <property type="nucleotide sequence ID" value="NZ_AP018935.1"/>
</dbReference>
<proteinExistence type="predicted"/>
<gene>
    <name evidence="9" type="primary">rfbB</name>
    <name evidence="8" type="ORF">AX245_07955</name>
    <name evidence="9" type="ORF">NCTC8184_00973</name>
    <name evidence="7" type="ORF">QP229_06365</name>
    <name evidence="6" type="ORF">WA45_06625</name>
</gene>
<evidence type="ECO:0000313" key="8">
    <source>
        <dbReference type="EMBL" id="OCM72006.1"/>
    </source>
</evidence>
<dbReference type="EMBL" id="JASOIH010000005">
    <property type="protein sequence ID" value="MDK6899614.1"/>
    <property type="molecule type" value="Genomic_DNA"/>
</dbReference>
<dbReference type="Proteomes" id="UP000035174">
    <property type="component" value="Unassembled WGS sequence"/>
</dbReference>
<evidence type="ECO:0000259" key="5">
    <source>
        <dbReference type="Pfam" id="PF01370"/>
    </source>
</evidence>
<evidence type="ECO:0000313" key="6">
    <source>
        <dbReference type="EMBL" id="KLJ28822.1"/>
    </source>
</evidence>
<dbReference type="EMBL" id="MAWT01000011">
    <property type="protein sequence ID" value="OCM72006.1"/>
    <property type="molecule type" value="Genomic_DNA"/>
</dbReference>
<dbReference type="GO" id="GO:0005737">
    <property type="term" value="C:cytoplasm"/>
    <property type="evidence" value="ECO:0007669"/>
    <property type="project" value="TreeGrafter"/>
</dbReference>
<dbReference type="GO" id="GO:0048040">
    <property type="term" value="F:UDP-glucuronate decarboxylase activity"/>
    <property type="evidence" value="ECO:0007669"/>
    <property type="project" value="TreeGrafter"/>
</dbReference>
<reference evidence="9 12" key="3">
    <citation type="submission" date="2018-12" db="EMBL/GenBank/DDBJ databases">
        <authorList>
            <consortium name="Pathogen Informatics"/>
        </authorList>
    </citation>
    <scope>NUCLEOTIDE SEQUENCE [LARGE SCALE GENOMIC DNA]</scope>
    <source>
        <strain evidence="9 12">NCTC8184</strain>
    </source>
</reference>
<dbReference type="Proteomes" id="UP000093122">
    <property type="component" value="Unassembled WGS sequence"/>
</dbReference>
<keyword evidence="2" id="KW-0210">Decarboxylase</keyword>
<dbReference type="Pfam" id="PF01370">
    <property type="entry name" value="Epimerase"/>
    <property type="match status" value="1"/>
</dbReference>
<dbReference type="Proteomes" id="UP001230629">
    <property type="component" value="Unassembled WGS sequence"/>
</dbReference>
<evidence type="ECO:0000313" key="11">
    <source>
        <dbReference type="Proteomes" id="UP000093122"/>
    </source>
</evidence>
<dbReference type="KEGG" id="sagg:EN73_07050"/>
<dbReference type="AlphaFoldDB" id="A0A075N598"/>
<evidence type="ECO:0000256" key="2">
    <source>
        <dbReference type="ARBA" id="ARBA00022793"/>
    </source>
</evidence>
<evidence type="ECO:0000313" key="10">
    <source>
        <dbReference type="Proteomes" id="UP000035174"/>
    </source>
</evidence>
<dbReference type="GO" id="GO:0042732">
    <property type="term" value="P:D-xylose metabolic process"/>
    <property type="evidence" value="ECO:0007669"/>
    <property type="project" value="InterPro"/>
</dbReference>
<dbReference type="GO" id="GO:0070403">
    <property type="term" value="F:NAD+ binding"/>
    <property type="evidence" value="ECO:0007669"/>
    <property type="project" value="InterPro"/>
</dbReference>
<dbReference type="InterPro" id="IPR036291">
    <property type="entry name" value="NAD(P)-bd_dom_sf"/>
</dbReference>
<dbReference type="Gene3D" id="3.40.50.720">
    <property type="entry name" value="NAD(P)-binding Rossmann-like Domain"/>
    <property type="match status" value="1"/>
</dbReference>
<accession>A0A075N598</accession>
<sequence>MMIKFSNKIVQEDLALISNQNYINWERIANKGVLISGSNSMLASYMVFLLAYLNETRNYQTQIIATARNIEKARDKFSDLVGKDYFTLIPYDVEERLEYDGKVDYIIHAASNASPTAILSNPVSIIKANTIGTLNLLDFAKEKTIENFLFLSTREVYGTSIKEVIDEEAYGGFDILATRACYPESKRMAETLLQSYYDQYKVPFTIARIAHSFGPGMELGNDGRIMNDLLSNVIDGKDIVLKSSGTAERAFCYLADAVSGLFTILLNGEVGQAYNVANEDQPIMIKDLAQKLVDLFSDKNISVVFDIPKTMSAGYSKMGRTRLTMAKLEALGWKREVSLESGILKTVQAFEE</sequence>
<dbReference type="InterPro" id="IPR001509">
    <property type="entry name" value="Epimerase_deHydtase"/>
</dbReference>
<protein>
    <submittedName>
        <fullName evidence="7">NAD-dependent epimerase/dehydratase family protein</fullName>
    </submittedName>
    <submittedName>
        <fullName evidence="9">Nucleotide sugar dehydratase</fullName>
        <ecNumber evidence="9">4.2.1.46</ecNumber>
    </submittedName>
</protein>
<feature type="domain" description="NAD-dependent epimerase/dehydratase" evidence="5">
    <location>
        <begin position="33"/>
        <end position="277"/>
    </location>
</feature>
<dbReference type="EC" id="4.2.1.46" evidence="9"/>
<keyword evidence="4 9" id="KW-0456">Lyase</keyword>
<keyword evidence="3" id="KW-0520">NAD</keyword>
<evidence type="ECO:0000313" key="7">
    <source>
        <dbReference type="EMBL" id="MDK6899614.1"/>
    </source>
</evidence>
<name>A0A075N598_STRAG</name>
<dbReference type="EMBL" id="LCVB01000030">
    <property type="protein sequence ID" value="KLJ28822.1"/>
    <property type="molecule type" value="Genomic_DNA"/>
</dbReference>
<evidence type="ECO:0000256" key="1">
    <source>
        <dbReference type="ARBA" id="ARBA00001911"/>
    </source>
</evidence>
<evidence type="ECO:0000313" key="9">
    <source>
        <dbReference type="EMBL" id="VED64938.1"/>
    </source>
</evidence>
<dbReference type="EMBL" id="LR134265">
    <property type="protein sequence ID" value="VED64938.1"/>
    <property type="molecule type" value="Genomic_DNA"/>
</dbReference>
<reference evidence="6 10" key="1">
    <citation type="journal article" date="2015" name="PLoS ONE">
        <title>Genomic analysis reveals the molecular basis for capsule loss in the group B streptococcus population.</title>
        <authorList>
            <consortium name="DEVANI Consortium"/>
            <person name="Rosini R."/>
            <person name="Campisi E."/>
            <person name="De Chiara M."/>
            <person name="Tettelin H."/>
            <person name="Rinaudo D."/>
            <person name="Toniolo C."/>
            <person name="Metruccio M."/>
            <person name="Guidotti S."/>
            <person name="Sorensen U.B."/>
            <person name="Kilian M."/>
            <person name="Ramirez M."/>
            <person name="Janulczyk R."/>
            <person name="Donati C."/>
            <person name="Grandi G."/>
            <person name="Margarit I."/>
        </authorList>
    </citation>
    <scope>NUCLEOTIDE SEQUENCE [LARGE SCALE GENOMIC DNA]</scope>
    <source>
        <strain evidence="6 10">ES-PW-063</strain>
    </source>
</reference>
<dbReference type="Proteomes" id="UP000268870">
    <property type="component" value="Chromosome"/>
</dbReference>
<reference evidence="7" key="4">
    <citation type="submission" date="2023-05" db="EMBL/GenBank/DDBJ databases">
        <title>Cataloging the Phylogenetic Diversity of Human Bladder Bacteria.</title>
        <authorList>
            <person name="Du J."/>
        </authorList>
    </citation>
    <scope>NUCLEOTIDE SEQUENCE</scope>
    <source>
        <strain evidence="7">UMB8703</strain>
    </source>
</reference>
<organism evidence="9 12">
    <name type="scientific">Streptococcus agalactiae</name>
    <dbReference type="NCBI Taxonomy" id="1311"/>
    <lineage>
        <taxon>Bacteria</taxon>
        <taxon>Bacillati</taxon>
        <taxon>Bacillota</taxon>
        <taxon>Bacilli</taxon>
        <taxon>Lactobacillales</taxon>
        <taxon>Streptococcaceae</taxon>
        <taxon>Streptococcus</taxon>
    </lineage>
</organism>